<dbReference type="Pfam" id="PF01764">
    <property type="entry name" value="Lipase_3"/>
    <property type="match status" value="1"/>
</dbReference>
<feature type="signal peptide" evidence="1">
    <location>
        <begin position="1"/>
        <end position="17"/>
    </location>
</feature>
<dbReference type="Gramene" id="EFJ06554">
    <property type="protein sequence ID" value="EFJ06554"/>
    <property type="gene ID" value="SELMODRAFT_162289"/>
</dbReference>
<dbReference type="PANTHER" id="PTHR45856:SF11">
    <property type="entry name" value="FUNGAL LIPASE-LIKE DOMAIN-CONTAINING PROTEIN"/>
    <property type="match status" value="1"/>
</dbReference>
<name>D8T9V1_SELML</name>
<dbReference type="InterPro" id="IPR051218">
    <property type="entry name" value="Sec_MonoDiacylglyc_Lipase"/>
</dbReference>
<dbReference type="OMA" id="GEYRMKY"/>
<evidence type="ECO:0000259" key="2">
    <source>
        <dbReference type="Pfam" id="PF01764"/>
    </source>
</evidence>
<feature type="chain" id="PRO_5003123420" description="Fungal lipase-type domain-containing protein" evidence="1">
    <location>
        <begin position="18"/>
        <end position="281"/>
    </location>
</feature>
<dbReference type="OrthoDB" id="426718at2759"/>
<dbReference type="InParanoid" id="D8T9V1"/>
<dbReference type="Gene3D" id="3.40.50.1820">
    <property type="entry name" value="alpha/beta hydrolase"/>
    <property type="match status" value="1"/>
</dbReference>
<organism evidence="4">
    <name type="scientific">Selaginella moellendorffii</name>
    <name type="common">Spikemoss</name>
    <dbReference type="NCBI Taxonomy" id="88036"/>
    <lineage>
        <taxon>Eukaryota</taxon>
        <taxon>Viridiplantae</taxon>
        <taxon>Streptophyta</taxon>
        <taxon>Embryophyta</taxon>
        <taxon>Tracheophyta</taxon>
        <taxon>Lycopodiopsida</taxon>
        <taxon>Selaginellales</taxon>
        <taxon>Selaginellaceae</taxon>
        <taxon>Selaginella</taxon>
    </lineage>
</organism>
<dbReference type="CDD" id="cd00519">
    <property type="entry name" value="Lipase_3"/>
    <property type="match status" value="1"/>
</dbReference>
<dbReference type="EMBL" id="GL377699">
    <property type="protein sequence ID" value="EFJ06554.1"/>
    <property type="molecule type" value="Genomic_DNA"/>
</dbReference>
<dbReference type="InterPro" id="IPR002921">
    <property type="entry name" value="Fungal_lipase-type"/>
</dbReference>
<dbReference type="HOGENOM" id="CLU_032957_7_2_1"/>
<keyword evidence="4" id="KW-1185">Reference proteome</keyword>
<dbReference type="SUPFAM" id="SSF53474">
    <property type="entry name" value="alpha/beta-Hydrolases"/>
    <property type="match status" value="1"/>
</dbReference>
<proteinExistence type="predicted"/>
<feature type="non-terminal residue" evidence="3">
    <location>
        <position position="281"/>
    </location>
</feature>
<keyword evidence="1" id="KW-0732">Signal</keyword>
<dbReference type="PANTHER" id="PTHR45856">
    <property type="entry name" value="ALPHA/BETA-HYDROLASES SUPERFAMILY PROTEIN"/>
    <property type="match status" value="1"/>
</dbReference>
<dbReference type="Proteomes" id="UP000001514">
    <property type="component" value="Unassembled WGS sequence"/>
</dbReference>
<protein>
    <recommendedName>
        <fullName evidence="2">Fungal lipase-type domain-containing protein</fullName>
    </recommendedName>
</protein>
<evidence type="ECO:0000313" key="3">
    <source>
        <dbReference type="EMBL" id="EFJ06554.1"/>
    </source>
</evidence>
<evidence type="ECO:0000256" key="1">
    <source>
        <dbReference type="SAM" id="SignalP"/>
    </source>
</evidence>
<dbReference type="InterPro" id="IPR029058">
    <property type="entry name" value="AB_hydrolase_fold"/>
</dbReference>
<dbReference type="KEGG" id="smo:SELMODRAFT_162289"/>
<feature type="domain" description="Fungal lipase-type" evidence="2">
    <location>
        <begin position="96"/>
        <end position="235"/>
    </location>
</feature>
<evidence type="ECO:0000313" key="4">
    <source>
        <dbReference type="Proteomes" id="UP000001514"/>
    </source>
</evidence>
<reference evidence="3 4" key="1">
    <citation type="journal article" date="2011" name="Science">
        <title>The Selaginella genome identifies genetic changes associated with the evolution of vascular plants.</title>
        <authorList>
            <person name="Banks J.A."/>
            <person name="Nishiyama T."/>
            <person name="Hasebe M."/>
            <person name="Bowman J.L."/>
            <person name="Gribskov M."/>
            <person name="dePamphilis C."/>
            <person name="Albert V.A."/>
            <person name="Aono N."/>
            <person name="Aoyama T."/>
            <person name="Ambrose B.A."/>
            <person name="Ashton N.W."/>
            <person name="Axtell M.J."/>
            <person name="Barker E."/>
            <person name="Barker M.S."/>
            <person name="Bennetzen J.L."/>
            <person name="Bonawitz N.D."/>
            <person name="Chapple C."/>
            <person name="Cheng C."/>
            <person name="Correa L.G."/>
            <person name="Dacre M."/>
            <person name="DeBarry J."/>
            <person name="Dreyer I."/>
            <person name="Elias M."/>
            <person name="Engstrom E.M."/>
            <person name="Estelle M."/>
            <person name="Feng L."/>
            <person name="Finet C."/>
            <person name="Floyd S.K."/>
            <person name="Frommer W.B."/>
            <person name="Fujita T."/>
            <person name="Gramzow L."/>
            <person name="Gutensohn M."/>
            <person name="Harholt J."/>
            <person name="Hattori M."/>
            <person name="Heyl A."/>
            <person name="Hirai T."/>
            <person name="Hiwatashi Y."/>
            <person name="Ishikawa M."/>
            <person name="Iwata M."/>
            <person name="Karol K.G."/>
            <person name="Koehler B."/>
            <person name="Kolukisaoglu U."/>
            <person name="Kubo M."/>
            <person name="Kurata T."/>
            <person name="Lalonde S."/>
            <person name="Li K."/>
            <person name="Li Y."/>
            <person name="Litt A."/>
            <person name="Lyons E."/>
            <person name="Manning G."/>
            <person name="Maruyama T."/>
            <person name="Michael T.P."/>
            <person name="Mikami K."/>
            <person name="Miyazaki S."/>
            <person name="Morinaga S."/>
            <person name="Murata T."/>
            <person name="Mueller-Roeber B."/>
            <person name="Nelson D.R."/>
            <person name="Obara M."/>
            <person name="Oguri Y."/>
            <person name="Olmstead R.G."/>
            <person name="Onodera N."/>
            <person name="Petersen B.L."/>
            <person name="Pils B."/>
            <person name="Prigge M."/>
            <person name="Rensing S.A."/>
            <person name="Riano-Pachon D.M."/>
            <person name="Roberts A.W."/>
            <person name="Sato Y."/>
            <person name="Scheller H.V."/>
            <person name="Schulz B."/>
            <person name="Schulz C."/>
            <person name="Shakirov E.V."/>
            <person name="Shibagaki N."/>
            <person name="Shinohara N."/>
            <person name="Shippen D.E."/>
            <person name="Soerensen I."/>
            <person name="Sotooka R."/>
            <person name="Sugimoto N."/>
            <person name="Sugita M."/>
            <person name="Sumikawa N."/>
            <person name="Tanurdzic M."/>
            <person name="Theissen G."/>
            <person name="Ulvskov P."/>
            <person name="Wakazuki S."/>
            <person name="Weng J.K."/>
            <person name="Willats W.W."/>
            <person name="Wipf D."/>
            <person name="Wolf P.G."/>
            <person name="Yang L."/>
            <person name="Zimmer A.D."/>
            <person name="Zhu Q."/>
            <person name="Mitros T."/>
            <person name="Hellsten U."/>
            <person name="Loque D."/>
            <person name="Otillar R."/>
            <person name="Salamov A."/>
            <person name="Schmutz J."/>
            <person name="Shapiro H."/>
            <person name="Lindquist E."/>
            <person name="Lucas S."/>
            <person name="Rokhsar D."/>
            <person name="Grigoriev I.V."/>
        </authorList>
    </citation>
    <scope>NUCLEOTIDE SEQUENCE [LARGE SCALE GENOMIC DNA]</scope>
</reference>
<gene>
    <name evidence="3" type="ORF">SELMODRAFT_162289</name>
</gene>
<accession>D8T9V1</accession>
<dbReference type="AlphaFoldDB" id="D8T9V1"/>
<dbReference type="eggNOG" id="KOG4569">
    <property type="taxonomic scope" value="Eukaryota"/>
</dbReference>
<sequence length="281" mass="31602">MKLAVVLLLSCLTAAVGREFVVGDNLSFRYYNRTLAKIMVRYASAVYLDDSASLLKWNCSRCNGVIKDFHVTALVVDVRHCLQAFVGVSESLHAIVIAFRGTQENSMANWMEDLYFKELDLNYPGTKDARVHHGFYSAYHNTSMRASIMAAISYIEQTRQGLKYMVTGHSMGGALASFCALDLIVNYKVSTDDVEIVTFGQPRLGNTVFAKFFSKHLPRAIRMTHGHDMVPHLPPYLSFLGARSYHHFAREVWITSLSIGILTFEYERVCDSSGEDPTCSR</sequence>
<dbReference type="GO" id="GO:0006629">
    <property type="term" value="P:lipid metabolic process"/>
    <property type="evidence" value="ECO:0007669"/>
    <property type="project" value="InterPro"/>
</dbReference>